<feature type="binding site" evidence="4">
    <location>
        <position position="64"/>
    </location>
    <ligand>
        <name>substrate</name>
    </ligand>
</feature>
<keyword evidence="3 4" id="KW-0460">Magnesium</keyword>
<dbReference type="InterPro" id="IPR020583">
    <property type="entry name" value="Inositol_monoP_metal-BS"/>
</dbReference>
<feature type="binding site" evidence="4">
    <location>
        <position position="84"/>
    </location>
    <ligand>
        <name>Mg(2+)</name>
        <dbReference type="ChEBI" id="CHEBI:18420"/>
        <label>1</label>
    </ligand>
</feature>
<comment type="similarity">
    <text evidence="4">Belongs to the inositol monophosphatase superfamily. CysQ family.</text>
</comment>
<dbReference type="HAMAP" id="MF_02095">
    <property type="entry name" value="CysQ"/>
    <property type="match status" value="1"/>
</dbReference>
<keyword evidence="2 4" id="KW-0479">Metal-binding</keyword>
<evidence type="ECO:0000256" key="3">
    <source>
        <dbReference type="ARBA" id="ARBA00022842"/>
    </source>
</evidence>
<keyword evidence="6" id="KW-1185">Reference proteome</keyword>
<feature type="binding site" evidence="4">
    <location>
        <position position="224"/>
    </location>
    <ligand>
        <name>Mg(2+)</name>
        <dbReference type="ChEBI" id="CHEBI:18420"/>
        <label>2</label>
    </ligand>
</feature>
<feature type="binding site" evidence="4">
    <location>
        <position position="64"/>
    </location>
    <ligand>
        <name>Mg(2+)</name>
        <dbReference type="ChEBI" id="CHEBI:18420"/>
        <label>1</label>
    </ligand>
</feature>
<dbReference type="PROSITE" id="PS00629">
    <property type="entry name" value="IMP_1"/>
    <property type="match status" value="1"/>
</dbReference>
<dbReference type="Gene3D" id="3.40.190.80">
    <property type="match status" value="1"/>
</dbReference>
<dbReference type="PANTHER" id="PTHR43028">
    <property type="entry name" value="3'(2'),5'-BISPHOSPHATE NUCLEOTIDASE 1"/>
    <property type="match status" value="1"/>
</dbReference>
<reference evidence="5 6" key="1">
    <citation type="submission" date="2020-03" db="EMBL/GenBank/DDBJ databases">
        <title>Salinimicrobium sp. nov, isolated from SCS.</title>
        <authorList>
            <person name="Cao W.R."/>
        </authorList>
    </citation>
    <scope>NUCLEOTIDE SEQUENCE [LARGE SCALE GENOMIC DNA]</scope>
    <source>
        <strain evidence="6">J15B91</strain>
    </source>
</reference>
<keyword evidence="4" id="KW-0472">Membrane</keyword>
<dbReference type="PANTHER" id="PTHR43028:SF5">
    <property type="entry name" value="3'(2'),5'-BISPHOSPHATE NUCLEOTIDASE 1"/>
    <property type="match status" value="1"/>
</dbReference>
<comment type="cofactor">
    <cofactor evidence="4">
        <name>Mg(2+)</name>
        <dbReference type="ChEBI" id="CHEBI:18420"/>
    </cofactor>
</comment>
<dbReference type="Proteomes" id="UP000703674">
    <property type="component" value="Unassembled WGS sequence"/>
</dbReference>
<dbReference type="InterPro" id="IPR006240">
    <property type="entry name" value="CysQ"/>
</dbReference>
<organism evidence="5 6">
    <name type="scientific">Salinimicrobium oceani</name>
    <dbReference type="NCBI Taxonomy" id="2722702"/>
    <lineage>
        <taxon>Bacteria</taxon>
        <taxon>Pseudomonadati</taxon>
        <taxon>Bacteroidota</taxon>
        <taxon>Flavobacteriia</taxon>
        <taxon>Flavobacteriales</taxon>
        <taxon>Flavobacteriaceae</taxon>
        <taxon>Salinimicrobium</taxon>
    </lineage>
</organism>
<dbReference type="Pfam" id="PF00459">
    <property type="entry name" value="Inositol_P"/>
    <property type="match status" value="1"/>
</dbReference>
<feature type="binding site" evidence="4">
    <location>
        <position position="87"/>
    </location>
    <ligand>
        <name>Mg(2+)</name>
        <dbReference type="ChEBI" id="CHEBI:18420"/>
        <label>2</label>
    </ligand>
</feature>
<evidence type="ECO:0000313" key="5">
    <source>
        <dbReference type="EMBL" id="NJW53459.1"/>
    </source>
</evidence>
<dbReference type="EC" id="3.1.3.7" evidence="4"/>
<comment type="catalytic activity">
    <reaction evidence="1 4">
        <text>adenosine 3',5'-bisphosphate + H2O = AMP + phosphate</text>
        <dbReference type="Rhea" id="RHEA:10040"/>
        <dbReference type="ChEBI" id="CHEBI:15377"/>
        <dbReference type="ChEBI" id="CHEBI:43474"/>
        <dbReference type="ChEBI" id="CHEBI:58343"/>
        <dbReference type="ChEBI" id="CHEBI:456215"/>
        <dbReference type="EC" id="3.1.3.7"/>
    </reaction>
</comment>
<feature type="binding site" evidence="4">
    <location>
        <position position="86"/>
    </location>
    <ligand>
        <name>Mg(2+)</name>
        <dbReference type="ChEBI" id="CHEBI:18420"/>
        <label>1</label>
    </ligand>
</feature>
<evidence type="ECO:0000256" key="1">
    <source>
        <dbReference type="ARBA" id="ARBA00001625"/>
    </source>
</evidence>
<dbReference type="EMBL" id="JAAVJR010000005">
    <property type="protein sequence ID" value="NJW53459.1"/>
    <property type="molecule type" value="Genomic_DNA"/>
</dbReference>
<dbReference type="CDD" id="cd01638">
    <property type="entry name" value="CysQ"/>
    <property type="match status" value="1"/>
</dbReference>
<dbReference type="InterPro" id="IPR050725">
    <property type="entry name" value="CysQ/Inositol_MonoPase"/>
</dbReference>
<evidence type="ECO:0000256" key="4">
    <source>
        <dbReference type="HAMAP-Rule" id="MF_02095"/>
    </source>
</evidence>
<dbReference type="InterPro" id="IPR000760">
    <property type="entry name" value="Inositol_monophosphatase-like"/>
</dbReference>
<gene>
    <name evidence="4 5" type="primary">cysQ</name>
    <name evidence="5" type="ORF">HC175_11060</name>
</gene>
<name>A0ABX1D1C5_9FLAO</name>
<proteinExistence type="inferred from homology"/>
<evidence type="ECO:0000256" key="2">
    <source>
        <dbReference type="ARBA" id="ARBA00022723"/>
    </source>
</evidence>
<dbReference type="GO" id="GO:0008441">
    <property type="term" value="F:3'(2'),5'-bisphosphate nucleotidase activity"/>
    <property type="evidence" value="ECO:0007669"/>
    <property type="project" value="UniProtKB-EC"/>
</dbReference>
<feature type="binding site" evidence="4">
    <location>
        <position position="84"/>
    </location>
    <ligand>
        <name>Mg(2+)</name>
        <dbReference type="ChEBI" id="CHEBI:18420"/>
        <label>2</label>
    </ligand>
</feature>
<dbReference type="Gene3D" id="3.30.540.10">
    <property type="entry name" value="Fructose-1,6-Bisphosphatase, subunit A, domain 1"/>
    <property type="match status" value="1"/>
</dbReference>
<dbReference type="NCBIfam" id="TIGR01331">
    <property type="entry name" value="bisphos_cysQ"/>
    <property type="match status" value="1"/>
</dbReference>
<evidence type="ECO:0000313" key="6">
    <source>
        <dbReference type="Proteomes" id="UP000703674"/>
    </source>
</evidence>
<keyword evidence="4" id="KW-1003">Cell membrane</keyword>
<feature type="binding site" evidence="4">
    <location>
        <begin position="86"/>
        <end position="89"/>
    </location>
    <ligand>
        <name>substrate</name>
    </ligand>
</feature>
<keyword evidence="4 5" id="KW-0378">Hydrolase</keyword>
<sequence>MKEHLRTAIEAALAAGKEIMKVYLEEDFQVEMKSDASPLTVADKRANDLINFYLQPTDIPMISEENEELSYEVRKQWKDCWIVDPLDGTKEFINRNGEFTVNIALVSEGIPQLGVIFAPALDLLYFTLVVEKKAYKISIPSGVVDIDHILMSSKEIRPVRSPELIKVVGSRSHMNEETQRFIDELKKTKQEVQVVSKGSSLKFCLLAEGEAHYYPRFGPTMEWDTAAGQAICEAVGYSCKFSHTGKSINYNRENLRNDNFVVSYER</sequence>
<feature type="binding site" evidence="4">
    <location>
        <position position="224"/>
    </location>
    <ligand>
        <name>substrate</name>
    </ligand>
</feature>
<dbReference type="SUPFAM" id="SSF56655">
    <property type="entry name" value="Carbohydrate phosphatase"/>
    <property type="match status" value="1"/>
</dbReference>
<dbReference type="RefSeq" id="WP_168138553.1">
    <property type="nucleotide sequence ID" value="NZ_JAAVJR010000005.1"/>
</dbReference>
<protein>
    <recommendedName>
        <fullName evidence="4">3'(2'),5'-bisphosphate nucleotidase CysQ</fullName>
        <ecNumber evidence="4">3.1.3.7</ecNumber>
    </recommendedName>
    <alternativeName>
        <fullName evidence="4">3'(2'),5-bisphosphonucleoside 3'(2')-phosphohydrolase</fullName>
    </alternativeName>
    <alternativeName>
        <fullName evidence="4">3'-phosphoadenosine 5'-phosphate phosphatase</fullName>
        <shortName evidence="4">PAP phosphatase</shortName>
    </alternativeName>
</protein>
<accession>A0ABX1D1C5</accession>
<comment type="caution">
    <text evidence="5">The sequence shown here is derived from an EMBL/GenBank/DDBJ whole genome shotgun (WGS) entry which is preliminary data.</text>
</comment>
<comment type="function">
    <text evidence="4">Converts adenosine-3',5'-bisphosphate (PAP) to AMP.</text>
</comment>
<comment type="subcellular location">
    <subcellularLocation>
        <location evidence="4">Cell membrane</location>
        <topology evidence="4">Peripheral membrane protein</topology>
        <orientation evidence="4">Cytoplasmic side</orientation>
    </subcellularLocation>
</comment>